<reference evidence="2" key="1">
    <citation type="submission" date="2023-11" db="EMBL/GenBank/DDBJ databases">
        <title>Scrofimicrobium hongkongense sp. nov., isolated from a patient with peritonitis.</title>
        <authorList>
            <person name="Lao H.Y."/>
            <person name="Wong A.Y.P."/>
            <person name="Ng T.L."/>
            <person name="Wong R.Y.L."/>
            <person name="Yau M.C.Y."/>
            <person name="Lam J.Y.W."/>
            <person name="Siu G.K.H."/>
        </authorList>
    </citation>
    <scope>NUCLEOTIDE SEQUENCE</scope>
    <source>
        <strain evidence="2">R131</strain>
    </source>
</reference>
<protein>
    <submittedName>
        <fullName evidence="2">SIS domain-containing protein</fullName>
    </submittedName>
</protein>
<dbReference type="EMBL" id="CP138335">
    <property type="protein sequence ID" value="XBW08708.1"/>
    <property type="molecule type" value="Genomic_DNA"/>
</dbReference>
<dbReference type="AlphaFoldDB" id="A0AAU7V8T2"/>
<organism evidence="2">
    <name type="scientific">Scrofimicrobium appendicitidis</name>
    <dbReference type="NCBI Taxonomy" id="3079930"/>
    <lineage>
        <taxon>Bacteria</taxon>
        <taxon>Bacillati</taxon>
        <taxon>Actinomycetota</taxon>
        <taxon>Actinomycetes</taxon>
        <taxon>Actinomycetales</taxon>
        <taxon>Actinomycetaceae</taxon>
        <taxon>Scrofimicrobium</taxon>
    </lineage>
</organism>
<gene>
    <name evidence="2" type="ORF">SAC06_03890</name>
</gene>
<dbReference type="KEGG" id="sapp:SAC06_03890"/>
<accession>A0AAU7V8T2</accession>
<dbReference type="GO" id="GO:1901135">
    <property type="term" value="P:carbohydrate derivative metabolic process"/>
    <property type="evidence" value="ECO:0007669"/>
    <property type="project" value="InterPro"/>
</dbReference>
<dbReference type="SUPFAM" id="SSF53697">
    <property type="entry name" value="SIS domain"/>
    <property type="match status" value="1"/>
</dbReference>
<dbReference type="InterPro" id="IPR001347">
    <property type="entry name" value="SIS_dom"/>
</dbReference>
<feature type="domain" description="SIS" evidence="1">
    <location>
        <begin position="38"/>
        <end position="181"/>
    </location>
</feature>
<dbReference type="GO" id="GO:0097367">
    <property type="term" value="F:carbohydrate derivative binding"/>
    <property type="evidence" value="ECO:0007669"/>
    <property type="project" value="InterPro"/>
</dbReference>
<dbReference type="Gene3D" id="3.40.50.10490">
    <property type="entry name" value="Glucose-6-phosphate isomerase like protein, domain 1"/>
    <property type="match status" value="1"/>
</dbReference>
<name>A0AAU7V8T2_9ACTO</name>
<dbReference type="PANTHER" id="PTHR42745">
    <property type="match status" value="1"/>
</dbReference>
<evidence type="ECO:0000313" key="2">
    <source>
        <dbReference type="EMBL" id="XBW08708.1"/>
    </source>
</evidence>
<evidence type="ECO:0000259" key="1">
    <source>
        <dbReference type="PROSITE" id="PS51464"/>
    </source>
</evidence>
<dbReference type="Pfam" id="PF01380">
    <property type="entry name" value="SIS"/>
    <property type="match status" value="1"/>
</dbReference>
<dbReference type="PANTHER" id="PTHR42745:SF1">
    <property type="entry name" value="ARABINOSE 5-PHOSPHATE ISOMERASE KDSD"/>
    <property type="match status" value="1"/>
</dbReference>
<dbReference type="RefSeq" id="WP_350258908.1">
    <property type="nucleotide sequence ID" value="NZ_CP138335.1"/>
</dbReference>
<dbReference type="PROSITE" id="PS51464">
    <property type="entry name" value="SIS"/>
    <property type="match status" value="1"/>
</dbReference>
<sequence>MKTLTSEQMGEVARAAIVAEAAAVSRVADVVTDTLPEVVDRVLATAGKVLTTGSGTSSQIARRLAHLLSVSGTPALFIHSMDALHGTVGAVQPGDLLVAISKTGESDEVLGLCRMVQQLGVAVIGLGEDASSTLAQISEVFVCLEPVEGADPGHTLAMGSTLAAGVWGDALTRVLMEVKEWELGDSLARHPAGGVGKAARTQPESGF</sequence>
<dbReference type="InterPro" id="IPR050986">
    <property type="entry name" value="GutQ/KpsF_isomerases"/>
</dbReference>
<dbReference type="InterPro" id="IPR046348">
    <property type="entry name" value="SIS_dom_sf"/>
</dbReference>
<proteinExistence type="predicted"/>